<dbReference type="AlphaFoldDB" id="A0A395IAF6"/>
<keyword evidence="3" id="KW-1185">Reference proteome</keyword>
<name>A0A395IAF6_ASPHC</name>
<dbReference type="VEuPathDB" id="FungiDB:BO97DRAFT_79759"/>
<dbReference type="Proteomes" id="UP000248961">
    <property type="component" value="Unassembled WGS sequence"/>
</dbReference>
<organism evidence="2 3">
    <name type="scientific">Aspergillus homomorphus (strain CBS 101889)</name>
    <dbReference type="NCBI Taxonomy" id="1450537"/>
    <lineage>
        <taxon>Eukaryota</taxon>
        <taxon>Fungi</taxon>
        <taxon>Dikarya</taxon>
        <taxon>Ascomycota</taxon>
        <taxon>Pezizomycotina</taxon>
        <taxon>Eurotiomycetes</taxon>
        <taxon>Eurotiomycetidae</taxon>
        <taxon>Eurotiales</taxon>
        <taxon>Aspergillaceae</taxon>
        <taxon>Aspergillus</taxon>
        <taxon>Aspergillus subgen. Circumdati</taxon>
    </lineage>
</organism>
<sequence>MLYNSSPSFFFLQKRESVLRTIHTYCTYNHFIGFASWISYQRLRTTTPITLLFFLPSLVGEFLLNFFYTQCRCMKQPPKQFNQGIKQSILDWI</sequence>
<keyword evidence="1" id="KW-0472">Membrane</keyword>
<keyword evidence="1" id="KW-0812">Transmembrane</keyword>
<evidence type="ECO:0000256" key="1">
    <source>
        <dbReference type="SAM" id="Phobius"/>
    </source>
</evidence>
<dbReference type="GeneID" id="37205360"/>
<dbReference type="EMBL" id="KZ824268">
    <property type="protein sequence ID" value="RAL16945.1"/>
    <property type="molecule type" value="Genomic_DNA"/>
</dbReference>
<keyword evidence="1" id="KW-1133">Transmembrane helix</keyword>
<accession>A0A395IAF6</accession>
<protein>
    <submittedName>
        <fullName evidence="2">Uncharacterized protein</fullName>
    </submittedName>
</protein>
<reference evidence="2 3" key="1">
    <citation type="submission" date="2018-02" db="EMBL/GenBank/DDBJ databases">
        <title>The genomes of Aspergillus section Nigri reveals drivers in fungal speciation.</title>
        <authorList>
            <consortium name="DOE Joint Genome Institute"/>
            <person name="Vesth T.C."/>
            <person name="Nybo J."/>
            <person name="Theobald S."/>
            <person name="Brandl J."/>
            <person name="Frisvad J.C."/>
            <person name="Nielsen K.F."/>
            <person name="Lyhne E.K."/>
            <person name="Kogle M.E."/>
            <person name="Kuo A."/>
            <person name="Riley R."/>
            <person name="Clum A."/>
            <person name="Nolan M."/>
            <person name="Lipzen A."/>
            <person name="Salamov A."/>
            <person name="Henrissat B."/>
            <person name="Wiebenga A."/>
            <person name="De vries R.P."/>
            <person name="Grigoriev I.V."/>
            <person name="Mortensen U.H."/>
            <person name="Andersen M.R."/>
            <person name="Baker S.E."/>
        </authorList>
    </citation>
    <scope>NUCLEOTIDE SEQUENCE [LARGE SCALE GENOMIC DNA]</scope>
    <source>
        <strain evidence="2 3">CBS 101889</strain>
    </source>
</reference>
<gene>
    <name evidence="2" type="ORF">BO97DRAFT_79759</name>
</gene>
<feature type="transmembrane region" description="Helical" evidence="1">
    <location>
        <begin position="49"/>
        <end position="68"/>
    </location>
</feature>
<dbReference type="RefSeq" id="XP_025556099.1">
    <property type="nucleotide sequence ID" value="XM_025701071.1"/>
</dbReference>
<evidence type="ECO:0000313" key="3">
    <source>
        <dbReference type="Proteomes" id="UP000248961"/>
    </source>
</evidence>
<proteinExistence type="predicted"/>
<evidence type="ECO:0000313" key="2">
    <source>
        <dbReference type="EMBL" id="RAL16945.1"/>
    </source>
</evidence>